<proteinExistence type="predicted"/>
<organism evidence="1 2">
    <name type="scientific">Gigaspora rosea</name>
    <dbReference type="NCBI Taxonomy" id="44941"/>
    <lineage>
        <taxon>Eukaryota</taxon>
        <taxon>Fungi</taxon>
        <taxon>Fungi incertae sedis</taxon>
        <taxon>Mucoromycota</taxon>
        <taxon>Glomeromycotina</taxon>
        <taxon>Glomeromycetes</taxon>
        <taxon>Diversisporales</taxon>
        <taxon>Gigasporaceae</taxon>
        <taxon>Gigaspora</taxon>
    </lineage>
</organism>
<comment type="caution">
    <text evidence="1">The sequence shown here is derived from an EMBL/GenBank/DDBJ whole genome shotgun (WGS) entry which is preliminary data.</text>
</comment>
<dbReference type="AlphaFoldDB" id="A0A397UG17"/>
<dbReference type="Proteomes" id="UP000266673">
    <property type="component" value="Unassembled WGS sequence"/>
</dbReference>
<sequence>MTTRPIWLHPQLYQKVCELQQLCNRLQYTRTIIVDPNNVTIMQDDSHTCTIPADHARNLTTFVDPIATIKDDLLMPSTWDQYCGIVEVQLLNQLGTTK</sequence>
<protein>
    <submittedName>
        <fullName evidence="1">Uncharacterized protein</fullName>
    </submittedName>
</protein>
<evidence type="ECO:0000313" key="1">
    <source>
        <dbReference type="EMBL" id="RIB09225.1"/>
    </source>
</evidence>
<accession>A0A397UG17</accession>
<reference evidence="1 2" key="1">
    <citation type="submission" date="2018-06" db="EMBL/GenBank/DDBJ databases">
        <title>Comparative genomics reveals the genomic features of Rhizophagus irregularis, R. cerebriforme, R. diaphanum and Gigaspora rosea, and their symbiotic lifestyle signature.</title>
        <authorList>
            <person name="Morin E."/>
            <person name="San Clemente H."/>
            <person name="Chen E.C.H."/>
            <person name="De La Providencia I."/>
            <person name="Hainaut M."/>
            <person name="Kuo A."/>
            <person name="Kohler A."/>
            <person name="Murat C."/>
            <person name="Tang N."/>
            <person name="Roy S."/>
            <person name="Loubradou J."/>
            <person name="Henrissat B."/>
            <person name="Grigoriev I.V."/>
            <person name="Corradi N."/>
            <person name="Roux C."/>
            <person name="Martin F.M."/>
        </authorList>
    </citation>
    <scope>NUCLEOTIDE SEQUENCE [LARGE SCALE GENOMIC DNA]</scope>
    <source>
        <strain evidence="1 2">DAOM 194757</strain>
    </source>
</reference>
<evidence type="ECO:0000313" key="2">
    <source>
        <dbReference type="Proteomes" id="UP000266673"/>
    </source>
</evidence>
<keyword evidence="2" id="KW-1185">Reference proteome</keyword>
<dbReference type="EMBL" id="QKWP01001401">
    <property type="protein sequence ID" value="RIB09225.1"/>
    <property type="molecule type" value="Genomic_DNA"/>
</dbReference>
<name>A0A397UG17_9GLOM</name>
<dbReference type="OrthoDB" id="2490183at2759"/>
<gene>
    <name evidence="1" type="ORF">C2G38_2209474</name>
</gene>